<dbReference type="InterPro" id="IPR036397">
    <property type="entry name" value="RNaseH_sf"/>
</dbReference>
<evidence type="ECO:0000256" key="1">
    <source>
        <dbReference type="SAM" id="Phobius"/>
    </source>
</evidence>
<reference evidence="2" key="1">
    <citation type="submission" date="2020-05" db="UniProtKB">
        <authorList>
            <consortium name="EnsemblMetazoa"/>
        </authorList>
    </citation>
    <scope>IDENTIFICATION</scope>
    <source>
        <strain evidence="2">BB02</strain>
    </source>
</reference>
<dbReference type="PANTHER" id="PTHR47326:SF1">
    <property type="entry name" value="HTH PSQ-TYPE DOMAIN-CONTAINING PROTEIN"/>
    <property type="match status" value="1"/>
</dbReference>
<proteinExistence type="predicted"/>
<evidence type="ECO:0000313" key="3">
    <source>
        <dbReference type="Proteomes" id="UP000076420"/>
    </source>
</evidence>
<organism evidence="2 3">
    <name type="scientific">Biomphalaria glabrata</name>
    <name type="common">Bloodfluke planorb</name>
    <name type="synonym">Freshwater snail</name>
    <dbReference type="NCBI Taxonomy" id="6526"/>
    <lineage>
        <taxon>Eukaryota</taxon>
        <taxon>Metazoa</taxon>
        <taxon>Spiralia</taxon>
        <taxon>Lophotrochozoa</taxon>
        <taxon>Mollusca</taxon>
        <taxon>Gastropoda</taxon>
        <taxon>Heterobranchia</taxon>
        <taxon>Euthyneura</taxon>
        <taxon>Panpulmonata</taxon>
        <taxon>Hygrophila</taxon>
        <taxon>Lymnaeoidea</taxon>
        <taxon>Planorbidae</taxon>
        <taxon>Biomphalaria</taxon>
    </lineage>
</organism>
<dbReference type="Proteomes" id="UP000076420">
    <property type="component" value="Unassembled WGS sequence"/>
</dbReference>
<dbReference type="VEuPathDB" id="VectorBase:BGLB034939"/>
<keyword evidence="1" id="KW-1133">Transmembrane helix</keyword>
<dbReference type="PANTHER" id="PTHR47326">
    <property type="entry name" value="TRANSPOSABLE ELEMENT TC3 TRANSPOSASE-LIKE PROTEIN"/>
    <property type="match status" value="1"/>
</dbReference>
<protein>
    <submittedName>
        <fullName evidence="2">Uncharacterized protein</fullName>
    </submittedName>
</protein>
<dbReference type="Gene3D" id="3.30.420.10">
    <property type="entry name" value="Ribonuclease H-like superfamily/Ribonuclease H"/>
    <property type="match status" value="1"/>
</dbReference>
<dbReference type="GO" id="GO:0003676">
    <property type="term" value="F:nucleic acid binding"/>
    <property type="evidence" value="ECO:0007669"/>
    <property type="project" value="InterPro"/>
</dbReference>
<dbReference type="VEuPathDB" id="VectorBase:BGLAX_043115"/>
<dbReference type="EnsemblMetazoa" id="BGLB034939-RA">
    <property type="protein sequence ID" value="BGLB034939-PA"/>
    <property type="gene ID" value="BGLB034939"/>
</dbReference>
<name>A0A2C9LTY0_BIOGL</name>
<keyword evidence="1" id="KW-0812">Transmembrane</keyword>
<sequence length="233" mass="26679">MADVRLSFEERTYEHTWITMCQARGPIEFPACSPDITTLDFFLWGTVKDEVYKCKPRHLDTLWNKIQAVGAEIPEDTLVRCTESVLTRTNAEGHHWFNVNEKIRNILPMIYDYFFTISSSLFDIQTVHIEINVYPKYCIRYTDYEEVETITRQYLLKEVLTANSQICSAHLENSGNTGIISFKGCHIDESSNKTVCDDIKENVVWLTGVNIAAIIASTLILGLIFILILLSPT</sequence>
<feature type="transmembrane region" description="Helical" evidence="1">
    <location>
        <begin position="203"/>
        <end position="230"/>
    </location>
</feature>
<accession>A0A2C9LTY0</accession>
<dbReference type="AlphaFoldDB" id="A0A2C9LTY0"/>
<keyword evidence="1" id="KW-0472">Membrane</keyword>
<evidence type="ECO:0000313" key="2">
    <source>
        <dbReference type="EnsemblMetazoa" id="BGLB034939-PA"/>
    </source>
</evidence>